<keyword evidence="3" id="KW-1185">Reference proteome</keyword>
<dbReference type="CDD" id="cd00761">
    <property type="entry name" value="Glyco_tranf_GTA_type"/>
    <property type="match status" value="1"/>
</dbReference>
<organism evidence="2 3">
    <name type="scientific">Tetragenococcus muriaticus 3MR10-3</name>
    <dbReference type="NCBI Taxonomy" id="1302648"/>
    <lineage>
        <taxon>Bacteria</taxon>
        <taxon>Bacillati</taxon>
        <taxon>Bacillota</taxon>
        <taxon>Bacilli</taxon>
        <taxon>Lactobacillales</taxon>
        <taxon>Enterococcaceae</taxon>
        <taxon>Tetragenococcus</taxon>
    </lineage>
</organism>
<dbReference type="RefSeq" id="WP_052074144.1">
    <property type="nucleotide sequence ID" value="NZ_JPVT01000041.1"/>
</dbReference>
<sequence length="225" mass="26333">MTMIKYSIIVPHKNNFVGLQRLLKTIPRVDSIQIILVDDHSERQVQEKIFSIFSNDPSIEILQVEACGAGAARNKGMQRAKGKWLLFADSDDMFTANFIEILDTYCTINKDLIYFFPLTQYVKDGDYRRIYQQKFIDYFFKPSEEKCWDIRLNFDVPWSKAVKRSFVEEHGFLFDHTKKQNDTIFAQKVGIFSRRVSIAKEAIYLVIDKEGSISNKKIKICLMMQ</sequence>
<dbReference type="EMBL" id="JPVT01000041">
    <property type="protein sequence ID" value="KFN92598.1"/>
    <property type="molecule type" value="Genomic_DNA"/>
</dbReference>
<name>A0A091CE05_9ENTE</name>
<comment type="caution">
    <text evidence="2">The sequence shown here is derived from an EMBL/GenBank/DDBJ whole genome shotgun (WGS) entry which is preliminary data.</text>
</comment>
<dbReference type="PATRIC" id="fig|1302648.3.peg.387"/>
<evidence type="ECO:0000259" key="1">
    <source>
        <dbReference type="Pfam" id="PF00535"/>
    </source>
</evidence>
<dbReference type="PANTHER" id="PTHR22916:SF3">
    <property type="entry name" value="UDP-GLCNAC:BETAGAL BETA-1,3-N-ACETYLGLUCOSAMINYLTRANSFERASE-LIKE PROTEIN 1"/>
    <property type="match status" value="1"/>
</dbReference>
<accession>A0A091CE05</accession>
<evidence type="ECO:0000313" key="3">
    <source>
        <dbReference type="Proteomes" id="UP000029381"/>
    </source>
</evidence>
<dbReference type="AlphaFoldDB" id="A0A091CE05"/>
<gene>
    <name evidence="2" type="ORF">TMU3MR103_0399</name>
</gene>
<feature type="domain" description="Glycosyltransferase 2-like" evidence="1">
    <location>
        <begin position="7"/>
        <end position="170"/>
    </location>
</feature>
<dbReference type="Proteomes" id="UP000029381">
    <property type="component" value="Unassembled WGS sequence"/>
</dbReference>
<reference evidence="2 3" key="1">
    <citation type="submission" date="2014-08" db="EMBL/GenBank/DDBJ databases">
        <title>Genome sequence of Tetragenococcus muriaticus.</title>
        <authorList>
            <person name="Chuea-nongthon C."/>
            <person name="Rodtong S."/>
            <person name="Yongsawatdigul J."/>
            <person name="Steele J.L."/>
            <person name="Liu X.-y."/>
            <person name="Speers J."/>
            <person name="Glasner J.D."/>
            <person name="Neeno-Eckwall E.C."/>
        </authorList>
    </citation>
    <scope>NUCLEOTIDE SEQUENCE [LARGE SCALE GENOMIC DNA]</scope>
    <source>
        <strain evidence="2 3">3MR10-3</strain>
    </source>
</reference>
<dbReference type="InterPro" id="IPR001173">
    <property type="entry name" value="Glyco_trans_2-like"/>
</dbReference>
<dbReference type="InterPro" id="IPR029044">
    <property type="entry name" value="Nucleotide-diphossugar_trans"/>
</dbReference>
<dbReference type="GO" id="GO:0016758">
    <property type="term" value="F:hexosyltransferase activity"/>
    <property type="evidence" value="ECO:0007669"/>
    <property type="project" value="UniProtKB-ARBA"/>
</dbReference>
<protein>
    <submittedName>
        <fullName evidence="2">Putative glycosyltransferase</fullName>
    </submittedName>
</protein>
<dbReference type="Pfam" id="PF00535">
    <property type="entry name" value="Glycos_transf_2"/>
    <property type="match status" value="1"/>
</dbReference>
<evidence type="ECO:0000313" key="2">
    <source>
        <dbReference type="EMBL" id="KFN92598.1"/>
    </source>
</evidence>
<dbReference type="Gene3D" id="3.90.550.10">
    <property type="entry name" value="Spore Coat Polysaccharide Biosynthesis Protein SpsA, Chain A"/>
    <property type="match status" value="1"/>
</dbReference>
<dbReference type="PANTHER" id="PTHR22916">
    <property type="entry name" value="GLYCOSYLTRANSFERASE"/>
    <property type="match status" value="1"/>
</dbReference>
<keyword evidence="2" id="KW-0808">Transferase</keyword>
<proteinExistence type="predicted"/>
<dbReference type="SUPFAM" id="SSF53448">
    <property type="entry name" value="Nucleotide-diphospho-sugar transferases"/>
    <property type="match status" value="1"/>
</dbReference>